<evidence type="ECO:0000313" key="3">
    <source>
        <dbReference type="Proteomes" id="UP000218231"/>
    </source>
</evidence>
<feature type="compositionally biased region" description="Basic and acidic residues" evidence="1">
    <location>
        <begin position="301"/>
        <end position="312"/>
    </location>
</feature>
<name>A0A2A2K1G1_9BILA</name>
<comment type="caution">
    <text evidence="2">The sequence shown here is derived from an EMBL/GenBank/DDBJ whole genome shotgun (WGS) entry which is preliminary data.</text>
</comment>
<feature type="region of interest" description="Disordered" evidence="1">
    <location>
        <begin position="269"/>
        <end position="328"/>
    </location>
</feature>
<feature type="compositionally biased region" description="Basic and acidic residues" evidence="1">
    <location>
        <begin position="186"/>
        <end position="200"/>
    </location>
</feature>
<gene>
    <name evidence="2" type="ORF">WR25_02147</name>
</gene>
<feature type="compositionally biased region" description="Basic and acidic residues" evidence="1">
    <location>
        <begin position="141"/>
        <end position="173"/>
    </location>
</feature>
<accession>A0A2A2K1G1</accession>
<evidence type="ECO:0000313" key="2">
    <source>
        <dbReference type="EMBL" id="PAV67629.1"/>
    </source>
</evidence>
<feature type="compositionally biased region" description="Acidic residues" evidence="1">
    <location>
        <begin position="174"/>
        <end position="185"/>
    </location>
</feature>
<keyword evidence="3" id="KW-1185">Reference proteome</keyword>
<feature type="compositionally biased region" description="Polar residues" evidence="1">
    <location>
        <begin position="317"/>
        <end position="328"/>
    </location>
</feature>
<dbReference type="AlphaFoldDB" id="A0A2A2K1G1"/>
<feature type="region of interest" description="Disordered" evidence="1">
    <location>
        <begin position="228"/>
        <end position="250"/>
    </location>
</feature>
<dbReference type="EMBL" id="LIAE01009900">
    <property type="protein sequence ID" value="PAV67629.1"/>
    <property type="molecule type" value="Genomic_DNA"/>
</dbReference>
<proteinExistence type="predicted"/>
<feature type="region of interest" description="Disordered" evidence="1">
    <location>
        <begin position="141"/>
        <end position="205"/>
    </location>
</feature>
<protein>
    <submittedName>
        <fullName evidence="2">Uncharacterized protein</fullName>
    </submittedName>
</protein>
<feature type="compositionally biased region" description="Basic and acidic residues" evidence="1">
    <location>
        <begin position="269"/>
        <end position="294"/>
    </location>
</feature>
<sequence>MRFRPDAGLMRSPLNAISLLFHVSEPRPAELMIVAITLTANNVMSEGSSFHPACCSGRHGEKSSTSVRSNWKLAVITALQAAISDGPAKISQATPAMTTRAVAKSLDLRILPSSAAFSLRLWRIGGGEAFADDDQHIVAHRREGDGERDDADRKAGGQADREQVERWRGAADHADDEVEAEQQEADGERQQQAGEERIAAEEGDVLQPIGRNPAARRHGLIALHQQLHEHQVPVDRQKQQRQHDREELAERRRRAAVLRIDRRCEADAHRPADDFGGDHRRGERDLQDEPDRGADQGFGKDGQERRDREHLCGRSGMRSNMPTVKSLSSPRIRLPKIMIENATTSSLGTKLSVCSLIDVAAWIMPRMRPASSAGIRIGALARASTHIVWLATVRK</sequence>
<dbReference type="Proteomes" id="UP000218231">
    <property type="component" value="Unassembled WGS sequence"/>
</dbReference>
<evidence type="ECO:0000256" key="1">
    <source>
        <dbReference type="SAM" id="MobiDB-lite"/>
    </source>
</evidence>
<reference evidence="2 3" key="1">
    <citation type="journal article" date="2017" name="Curr. Biol.">
        <title>Genome architecture and evolution of a unichromosomal asexual nematode.</title>
        <authorList>
            <person name="Fradin H."/>
            <person name="Zegar C."/>
            <person name="Gutwein M."/>
            <person name="Lucas J."/>
            <person name="Kovtun M."/>
            <person name="Corcoran D."/>
            <person name="Baugh L.R."/>
            <person name="Kiontke K."/>
            <person name="Gunsalus K."/>
            <person name="Fitch D.H."/>
            <person name="Piano F."/>
        </authorList>
    </citation>
    <scope>NUCLEOTIDE SEQUENCE [LARGE SCALE GENOMIC DNA]</scope>
    <source>
        <strain evidence="2">PF1309</strain>
    </source>
</reference>
<organism evidence="2 3">
    <name type="scientific">Diploscapter pachys</name>
    <dbReference type="NCBI Taxonomy" id="2018661"/>
    <lineage>
        <taxon>Eukaryota</taxon>
        <taxon>Metazoa</taxon>
        <taxon>Ecdysozoa</taxon>
        <taxon>Nematoda</taxon>
        <taxon>Chromadorea</taxon>
        <taxon>Rhabditida</taxon>
        <taxon>Rhabditina</taxon>
        <taxon>Rhabditomorpha</taxon>
        <taxon>Rhabditoidea</taxon>
        <taxon>Rhabditidae</taxon>
        <taxon>Diploscapter</taxon>
    </lineage>
</organism>